<dbReference type="GO" id="GO:0005544">
    <property type="term" value="F:calcium-dependent phospholipid binding"/>
    <property type="evidence" value="ECO:0007669"/>
    <property type="project" value="InterPro"/>
</dbReference>
<dbReference type="SUPFAM" id="SSF47874">
    <property type="entry name" value="Annexin"/>
    <property type="match status" value="1"/>
</dbReference>
<keyword evidence="6" id="KW-1185">Reference proteome</keyword>
<sequence length="550" mass="61974">MPTPNKNSRYFIKSSNFAIQNLNENCIPVQSCDCSNRACVPAESYVAGPCKSRDYYEESRVPTLAGGGMYRHFSTNSPSPQLTESSSSPKSGFSTPSTPRAIEKDSKAILTPPLLSEQSTIDEDNMITSPITIHVPTMPIASNPIYGVGVDILSELDRQKPQHNGHKKDSADSQQLRRTTTKSSSSSNEANDRKKRLTMPLIYRMYESQSEDLRGTVRGPDEDDFRPEEASKSLRLALSGGIQSNDKAIINVMLAHNNFQRQKIAAAYEGMYNRKLAEDIEEEAGGYFLDAVLALIQPAHIYSTRTLYYAISGRTYSRSIAVDIALTSTAPQLKVLRDTYQSEFRIALERDVNVKVEGLFGKMLLQLLMRGKDFEVDVDVELAERQVELLHASGGVEEIGRNLDLFTRLFGSQGLNQIRTFLERYDSHAMNVDGEIRGKDFESVIRKNVNIHSDVKQMLLLFVRISRNMQLYFAEKLHEAISGTRPDHSSIIRILVSRSEIDLHDICDEYKRKYGHHVVFDLQNTCSGDFLRLLNQLVNPCDYSDIEVFD</sequence>
<dbReference type="InterPro" id="IPR037104">
    <property type="entry name" value="Annexin_sf"/>
</dbReference>
<name>A0AAD4NDU6_9BILA</name>
<evidence type="ECO:0000256" key="3">
    <source>
        <dbReference type="ARBA" id="ARBA00023216"/>
    </source>
</evidence>
<dbReference type="GO" id="GO:0005737">
    <property type="term" value="C:cytoplasm"/>
    <property type="evidence" value="ECO:0007669"/>
    <property type="project" value="TreeGrafter"/>
</dbReference>
<evidence type="ECO:0000313" key="5">
    <source>
        <dbReference type="EMBL" id="KAI1720706.1"/>
    </source>
</evidence>
<comment type="caution">
    <text evidence="5">The sequence shown here is derived from an EMBL/GenBank/DDBJ whole genome shotgun (WGS) entry which is preliminary data.</text>
</comment>
<dbReference type="PANTHER" id="PTHR10502:SF243">
    <property type="entry name" value="ANNEXIN"/>
    <property type="match status" value="1"/>
</dbReference>
<dbReference type="PANTHER" id="PTHR10502">
    <property type="entry name" value="ANNEXIN"/>
    <property type="match status" value="1"/>
</dbReference>
<evidence type="ECO:0000256" key="2">
    <source>
        <dbReference type="ARBA" id="ARBA00022737"/>
    </source>
</evidence>
<evidence type="ECO:0000313" key="6">
    <source>
        <dbReference type="Proteomes" id="UP001201812"/>
    </source>
</evidence>
<dbReference type="GO" id="GO:0005509">
    <property type="term" value="F:calcium ion binding"/>
    <property type="evidence" value="ECO:0007669"/>
    <property type="project" value="InterPro"/>
</dbReference>
<gene>
    <name evidence="5" type="ORF">DdX_04952</name>
</gene>
<evidence type="ECO:0000256" key="1">
    <source>
        <dbReference type="ARBA" id="ARBA00007831"/>
    </source>
</evidence>
<dbReference type="GO" id="GO:0012506">
    <property type="term" value="C:vesicle membrane"/>
    <property type="evidence" value="ECO:0007669"/>
    <property type="project" value="TreeGrafter"/>
</dbReference>
<dbReference type="Gene3D" id="1.10.220.10">
    <property type="entry name" value="Annexin"/>
    <property type="match status" value="3"/>
</dbReference>
<dbReference type="GO" id="GO:0005886">
    <property type="term" value="C:plasma membrane"/>
    <property type="evidence" value="ECO:0007669"/>
    <property type="project" value="TreeGrafter"/>
</dbReference>
<feature type="region of interest" description="Disordered" evidence="4">
    <location>
        <begin position="159"/>
        <end position="194"/>
    </location>
</feature>
<feature type="compositionally biased region" description="Polar residues" evidence="4">
    <location>
        <begin position="172"/>
        <end position="182"/>
    </location>
</feature>
<comment type="similarity">
    <text evidence="1">Belongs to the annexin family.</text>
</comment>
<dbReference type="Pfam" id="PF00191">
    <property type="entry name" value="Annexin"/>
    <property type="match status" value="2"/>
</dbReference>
<proteinExistence type="inferred from homology"/>
<dbReference type="AlphaFoldDB" id="A0AAD4NDU6"/>
<dbReference type="GO" id="GO:0001786">
    <property type="term" value="F:phosphatidylserine binding"/>
    <property type="evidence" value="ECO:0007669"/>
    <property type="project" value="TreeGrafter"/>
</dbReference>
<dbReference type="PRINTS" id="PR00196">
    <property type="entry name" value="ANNEXIN"/>
</dbReference>
<protein>
    <submittedName>
        <fullName evidence="5">Annexin domain-containing protein</fullName>
    </submittedName>
</protein>
<dbReference type="InterPro" id="IPR018502">
    <property type="entry name" value="Annexin_repeat"/>
</dbReference>
<dbReference type="EMBL" id="JAKKPZ010000005">
    <property type="protein sequence ID" value="KAI1720706.1"/>
    <property type="molecule type" value="Genomic_DNA"/>
</dbReference>
<reference evidence="5" key="1">
    <citation type="submission" date="2022-01" db="EMBL/GenBank/DDBJ databases">
        <title>Genome Sequence Resource for Two Populations of Ditylenchus destructor, the Migratory Endoparasitic Phytonematode.</title>
        <authorList>
            <person name="Zhang H."/>
            <person name="Lin R."/>
            <person name="Xie B."/>
        </authorList>
    </citation>
    <scope>NUCLEOTIDE SEQUENCE</scope>
    <source>
        <strain evidence="5">BazhouSP</strain>
    </source>
</reference>
<evidence type="ECO:0000256" key="4">
    <source>
        <dbReference type="SAM" id="MobiDB-lite"/>
    </source>
</evidence>
<organism evidence="5 6">
    <name type="scientific">Ditylenchus destructor</name>
    <dbReference type="NCBI Taxonomy" id="166010"/>
    <lineage>
        <taxon>Eukaryota</taxon>
        <taxon>Metazoa</taxon>
        <taxon>Ecdysozoa</taxon>
        <taxon>Nematoda</taxon>
        <taxon>Chromadorea</taxon>
        <taxon>Rhabditida</taxon>
        <taxon>Tylenchina</taxon>
        <taxon>Tylenchomorpha</taxon>
        <taxon>Sphaerularioidea</taxon>
        <taxon>Anguinidae</taxon>
        <taxon>Anguininae</taxon>
        <taxon>Ditylenchus</taxon>
    </lineage>
</organism>
<dbReference type="GO" id="GO:0005634">
    <property type="term" value="C:nucleus"/>
    <property type="evidence" value="ECO:0007669"/>
    <property type="project" value="TreeGrafter"/>
</dbReference>
<keyword evidence="2" id="KW-0677">Repeat</keyword>
<dbReference type="FunFam" id="1.10.220.10:FF:000001">
    <property type="entry name" value="Annexin"/>
    <property type="match status" value="1"/>
</dbReference>
<feature type="region of interest" description="Disordered" evidence="4">
    <location>
        <begin position="66"/>
        <end position="123"/>
    </location>
</feature>
<dbReference type="Proteomes" id="UP001201812">
    <property type="component" value="Unassembled WGS sequence"/>
</dbReference>
<keyword evidence="3" id="KW-0041">Annexin</keyword>
<feature type="compositionally biased region" description="Low complexity" evidence="4">
    <location>
        <begin position="77"/>
        <end position="99"/>
    </location>
</feature>
<dbReference type="SMART" id="SM00335">
    <property type="entry name" value="ANX"/>
    <property type="match status" value="2"/>
</dbReference>
<dbReference type="PROSITE" id="PS51897">
    <property type="entry name" value="ANNEXIN_2"/>
    <property type="match status" value="2"/>
</dbReference>
<accession>A0AAD4NDU6</accession>
<dbReference type="InterPro" id="IPR001464">
    <property type="entry name" value="Annexin"/>
</dbReference>